<dbReference type="EMBL" id="SAXX01000021">
    <property type="protein sequence ID" value="TXJ31516.1"/>
    <property type="molecule type" value="Genomic_DNA"/>
</dbReference>
<evidence type="ECO:0000313" key="5">
    <source>
        <dbReference type="EMBL" id="TXJ56160.1"/>
    </source>
</evidence>
<sequence length="233" mass="27366">MIENKKELIKIEEIEYHYFQEIKFMLEQDKDKMLKGLASKEEIKEDWENVFFKNNDSKKNSDFARGAERIYYWLFNQLGKPNSSPIGSDMMFETWNSYIHIDIKTAKKSNPSDYKGKVNVGENQTSYKDSSFNSNLPNFYNNIIQKTKKICLTYIILVVYDDITLDIVSILLISIPNGELNKVYNKSIIGAGKGFRKSFRFKYKCSFNLLGTHKLRYSFIYLNDKIKEKEIIG</sequence>
<name>A0A5C8E5U6_9SPIR</name>
<gene>
    <name evidence="5" type="ORF">EPJ67_07830</name>
    <name evidence="2" type="ORF">EPJ69_07730</name>
    <name evidence="3" type="ORF">EPJ71_08690</name>
    <name evidence="1" type="ORF">EPJ73_08580</name>
    <name evidence="4" type="ORF">EPJ81_05425</name>
</gene>
<accession>A0A5C8E5U6</accession>
<protein>
    <submittedName>
        <fullName evidence="4">Uncharacterized protein</fullName>
    </submittedName>
</protein>
<dbReference type="EMBL" id="SAYA01000023">
    <property type="protein sequence ID" value="TXJ23915.1"/>
    <property type="molecule type" value="Genomic_DNA"/>
</dbReference>
<evidence type="ECO:0000313" key="1">
    <source>
        <dbReference type="EMBL" id="TXJ23915.1"/>
    </source>
</evidence>
<dbReference type="OrthoDB" id="2867897at2"/>
<dbReference type="AlphaFoldDB" id="A0A5C8E5U6"/>
<proteinExistence type="predicted"/>
<evidence type="ECO:0000313" key="10">
    <source>
        <dbReference type="Proteomes" id="UP000325013"/>
    </source>
</evidence>
<evidence type="ECO:0000313" key="3">
    <source>
        <dbReference type="EMBL" id="TXJ32161.1"/>
    </source>
</evidence>
<evidence type="ECO:0000313" key="2">
    <source>
        <dbReference type="EMBL" id="TXJ31516.1"/>
    </source>
</evidence>
<dbReference type="Proteomes" id="UP000325013">
    <property type="component" value="Unassembled WGS sequence"/>
</dbReference>
<keyword evidence="6" id="KW-1185">Reference proteome</keyword>
<evidence type="ECO:0000313" key="4">
    <source>
        <dbReference type="EMBL" id="TXJ38579.1"/>
    </source>
</evidence>
<dbReference type="EMBL" id="SAXZ01000012">
    <property type="protein sequence ID" value="TXJ32161.1"/>
    <property type="molecule type" value="Genomic_DNA"/>
</dbReference>
<evidence type="ECO:0000313" key="9">
    <source>
        <dbReference type="Proteomes" id="UP000325002"/>
    </source>
</evidence>
<organism evidence="4 9">
    <name type="scientific">Brachyspira aalborgi</name>
    <dbReference type="NCBI Taxonomy" id="29522"/>
    <lineage>
        <taxon>Bacteria</taxon>
        <taxon>Pseudomonadati</taxon>
        <taxon>Spirochaetota</taxon>
        <taxon>Spirochaetia</taxon>
        <taxon>Brachyspirales</taxon>
        <taxon>Brachyspiraceae</taxon>
        <taxon>Brachyspira</taxon>
    </lineage>
</organism>
<evidence type="ECO:0000313" key="7">
    <source>
        <dbReference type="Proteomes" id="UP000324336"/>
    </source>
</evidence>
<evidence type="ECO:0000313" key="8">
    <source>
        <dbReference type="Proteomes" id="UP000324707"/>
    </source>
</evidence>
<dbReference type="RefSeq" id="WP_147529117.1">
    <property type="nucleotide sequence ID" value="NZ_SAXV01000020.1"/>
</dbReference>
<reference evidence="6 7" key="1">
    <citation type="journal article" date="1992" name="Lakartidningen">
        <title>[Penicillin V and not amoxicillin is the first choice preparation in acute otitis].</title>
        <authorList>
            <person name="Kamme C."/>
            <person name="Lundgren K."/>
            <person name="Prellner K."/>
        </authorList>
    </citation>
    <scope>NUCLEOTIDE SEQUENCE [LARGE SCALE GENOMIC DNA]</scope>
    <source>
        <strain evidence="5 10">PC2777IV</strain>
        <strain evidence="4 9">PC3997IV</strain>
        <strain evidence="1 7">PC4597II</strain>
        <strain evidence="3 6">PC5099IV</strain>
        <strain evidence="2 8">PC5538III-lc</strain>
    </source>
</reference>
<dbReference type="Proteomes" id="UP000325002">
    <property type="component" value="Unassembled WGS sequence"/>
</dbReference>
<evidence type="ECO:0000313" key="6">
    <source>
        <dbReference type="Proteomes" id="UP000322659"/>
    </source>
</evidence>
<dbReference type="Proteomes" id="UP000324336">
    <property type="component" value="Unassembled WGS sequence"/>
</dbReference>
<dbReference type="EMBL" id="SAYJ01000017">
    <property type="protein sequence ID" value="TXJ56160.1"/>
    <property type="molecule type" value="Genomic_DNA"/>
</dbReference>
<dbReference type="Proteomes" id="UP000322659">
    <property type="component" value="Unassembled WGS sequence"/>
</dbReference>
<dbReference type="EMBL" id="SAYD01000018">
    <property type="protein sequence ID" value="TXJ38579.1"/>
    <property type="molecule type" value="Genomic_DNA"/>
</dbReference>
<reference evidence="4" key="2">
    <citation type="submission" date="2019-01" db="EMBL/GenBank/DDBJ databases">
        <authorList>
            <person name="Thorell K."/>
        </authorList>
    </citation>
    <scope>NUCLEOTIDE SEQUENCE</scope>
    <source>
        <strain evidence="5">PC2777IV</strain>
        <strain evidence="4">PC3997IV</strain>
        <strain evidence="1">PC4597II</strain>
        <strain evidence="3">PC5099IV</strain>
        <strain evidence="2">PC5538III-lc</strain>
    </source>
</reference>
<comment type="caution">
    <text evidence="4">The sequence shown here is derived from an EMBL/GenBank/DDBJ whole genome shotgun (WGS) entry which is preliminary data.</text>
</comment>
<dbReference type="Proteomes" id="UP000324707">
    <property type="component" value="Unassembled WGS sequence"/>
</dbReference>